<dbReference type="InterPro" id="IPR034601">
    <property type="entry name" value="LAMTOR4"/>
</dbReference>
<proteinExistence type="inferred from homology"/>
<evidence type="ECO:0000256" key="5">
    <source>
        <dbReference type="ARBA" id="ARBA00032690"/>
    </source>
</evidence>
<evidence type="ECO:0000256" key="4">
    <source>
        <dbReference type="ARBA" id="ARBA00023228"/>
    </source>
</evidence>
<name>A0AAW1B8B8_CROAD</name>
<comment type="subcellular location">
    <subcellularLocation>
        <location evidence="1">Lysosome</location>
    </subcellularLocation>
</comment>
<accession>A0AAW1B8B8</accession>
<evidence type="ECO:0000256" key="2">
    <source>
        <dbReference type="ARBA" id="ARBA00010627"/>
    </source>
</evidence>
<comment type="similarity">
    <text evidence="2">Belongs to the LAMTOR4 family.</text>
</comment>
<dbReference type="Proteomes" id="UP001474421">
    <property type="component" value="Unassembled WGS sequence"/>
</dbReference>
<protein>
    <recommendedName>
        <fullName evidence="3">Ragulator complex protein LAMTOR4</fullName>
    </recommendedName>
    <alternativeName>
        <fullName evidence="5">Late endosomal/lysosomal adaptor and MAPK and MTOR activator 4</fullName>
    </alternativeName>
</protein>
<dbReference type="GO" id="GO:0071230">
    <property type="term" value="P:cellular response to amino acid stimulus"/>
    <property type="evidence" value="ECO:0007669"/>
    <property type="project" value="InterPro"/>
</dbReference>
<keyword evidence="4" id="KW-0458">Lysosome</keyword>
<evidence type="ECO:0000256" key="6">
    <source>
        <dbReference type="ARBA" id="ARBA00045571"/>
    </source>
</evidence>
<comment type="function">
    <text evidence="6">As part of the Ragulator complex it is involved in amino acid sensing and activation of mTORC1, a signaling complex promoting cell growth in response to growth factors, energy levels, and amino acids. Activated by amino acids through a mechanism involving the lysosomal V-ATPase, the Ragulator plays a dual role for the small GTPases Rag (RagA/RRAGA, RagB/RRAGB, RagC/RRAGC and/or RagD/RRAGD): it (1) acts as a guanine nucleotide exchange factor (GEF), activating the small GTPases Rag and (2) mediates recruitment of Rag GTPases to the lysosome membrane. Activated Ragulator and Rag GTPases function as a scaffold recruiting mTORC1 to lysosomes where it is in turn activated.</text>
</comment>
<organism evidence="8 9">
    <name type="scientific">Crotalus adamanteus</name>
    <name type="common">Eastern diamondback rattlesnake</name>
    <dbReference type="NCBI Taxonomy" id="8729"/>
    <lineage>
        <taxon>Eukaryota</taxon>
        <taxon>Metazoa</taxon>
        <taxon>Chordata</taxon>
        <taxon>Craniata</taxon>
        <taxon>Vertebrata</taxon>
        <taxon>Euteleostomi</taxon>
        <taxon>Lepidosauria</taxon>
        <taxon>Squamata</taxon>
        <taxon>Bifurcata</taxon>
        <taxon>Unidentata</taxon>
        <taxon>Episquamata</taxon>
        <taxon>Toxicofera</taxon>
        <taxon>Serpentes</taxon>
        <taxon>Colubroidea</taxon>
        <taxon>Viperidae</taxon>
        <taxon>Crotalinae</taxon>
        <taxon>Crotalus</taxon>
    </lineage>
</organism>
<reference evidence="8 9" key="1">
    <citation type="journal article" date="2024" name="Proc. Natl. Acad. Sci. U.S.A.">
        <title>The genetic regulatory architecture and epigenomic basis for age-related changes in rattlesnake venom.</title>
        <authorList>
            <person name="Hogan M.P."/>
            <person name="Holding M.L."/>
            <person name="Nystrom G.S."/>
            <person name="Colston T.J."/>
            <person name="Bartlett D.A."/>
            <person name="Mason A.J."/>
            <person name="Ellsworth S.A."/>
            <person name="Rautsaw R.M."/>
            <person name="Lawrence K.C."/>
            <person name="Strickland J.L."/>
            <person name="He B."/>
            <person name="Fraser P."/>
            <person name="Margres M.J."/>
            <person name="Gilbert D.M."/>
            <person name="Gibbs H.L."/>
            <person name="Parkinson C.L."/>
            <person name="Rokyta D.R."/>
        </authorList>
    </citation>
    <scope>NUCLEOTIDE SEQUENCE [LARGE SCALE GENOMIC DNA]</scope>
    <source>
        <strain evidence="8">DRR0105</strain>
    </source>
</reference>
<evidence type="ECO:0000256" key="7">
    <source>
        <dbReference type="SAM" id="MobiDB-lite"/>
    </source>
</evidence>
<evidence type="ECO:0000256" key="1">
    <source>
        <dbReference type="ARBA" id="ARBA00004371"/>
    </source>
</evidence>
<evidence type="ECO:0000313" key="8">
    <source>
        <dbReference type="EMBL" id="KAK9398461.1"/>
    </source>
</evidence>
<comment type="caution">
    <text evidence="8">The sequence shown here is derived from an EMBL/GenBank/DDBJ whole genome shotgun (WGS) entry which is preliminary data.</text>
</comment>
<gene>
    <name evidence="8" type="ORF">NXF25_021822</name>
</gene>
<feature type="region of interest" description="Disordered" evidence="7">
    <location>
        <begin position="1"/>
        <end position="46"/>
    </location>
</feature>
<dbReference type="PANTHER" id="PTHR33967">
    <property type="entry name" value="RAGULATOR COMPLEX PROTEIN LAMTOR4"/>
    <property type="match status" value="1"/>
</dbReference>
<evidence type="ECO:0000256" key="3">
    <source>
        <dbReference type="ARBA" id="ARBA00016098"/>
    </source>
</evidence>
<dbReference type="EMBL" id="JAOTOJ010000008">
    <property type="protein sequence ID" value="KAK9398461.1"/>
    <property type="molecule type" value="Genomic_DNA"/>
</dbReference>
<dbReference type="GO" id="GO:0071986">
    <property type="term" value="C:Ragulator complex"/>
    <property type="evidence" value="ECO:0007669"/>
    <property type="project" value="InterPro"/>
</dbReference>
<feature type="compositionally biased region" description="Basic and acidic residues" evidence="7">
    <location>
        <begin position="1"/>
        <end position="13"/>
    </location>
</feature>
<feature type="compositionally biased region" description="Low complexity" evidence="7">
    <location>
        <begin position="14"/>
        <end position="31"/>
    </location>
</feature>
<dbReference type="AlphaFoldDB" id="A0AAW1B8B8"/>
<keyword evidence="9" id="KW-1185">Reference proteome</keyword>
<sequence>MQTERPPRERAKAEGSPAEAARPPGAAAPAGREGKRGAAPLPPRLAWASPAEAGLSVARQISRESRAEASSAQTSLAGRKRLCGLSRGRLLPFSQSSVPARVCSRLRPGMAVAAAAALTQGLERIPDQTGYLVISDGAVLASAGDLENDERTAGAMAELVSTACAFRLPRGPELPFRRVSVVFGEHSLLATVSGQKLFVVKRLNSVPEPVVV</sequence>
<evidence type="ECO:0000313" key="9">
    <source>
        <dbReference type="Proteomes" id="UP001474421"/>
    </source>
</evidence>
<dbReference type="GO" id="GO:0005764">
    <property type="term" value="C:lysosome"/>
    <property type="evidence" value="ECO:0007669"/>
    <property type="project" value="UniProtKB-SubCell"/>
</dbReference>
<dbReference type="PANTHER" id="PTHR33967:SF1">
    <property type="entry name" value="RAGULATOR COMPLEX PROTEIN LAMTOR4"/>
    <property type="match status" value="1"/>
</dbReference>
<dbReference type="GO" id="GO:0032008">
    <property type="term" value="P:positive regulation of TOR signaling"/>
    <property type="evidence" value="ECO:0007669"/>
    <property type="project" value="InterPro"/>
</dbReference>
<dbReference type="GO" id="GO:0005085">
    <property type="term" value="F:guanyl-nucleotide exchange factor activity"/>
    <property type="evidence" value="ECO:0007669"/>
    <property type="project" value="TreeGrafter"/>
</dbReference>